<keyword evidence="4" id="KW-0274">FAD</keyword>
<comment type="similarity">
    <text evidence="2">Belongs to the oxygen-dependent FAD-linked oxidoreductase family.</text>
</comment>
<dbReference type="GO" id="GO:0071949">
    <property type="term" value="F:FAD binding"/>
    <property type="evidence" value="ECO:0007669"/>
    <property type="project" value="InterPro"/>
</dbReference>
<keyword evidence="8" id="KW-1185">Reference proteome</keyword>
<keyword evidence="5" id="KW-0560">Oxidoreductase</keyword>
<evidence type="ECO:0000313" key="8">
    <source>
        <dbReference type="Proteomes" id="UP000191612"/>
    </source>
</evidence>
<evidence type="ECO:0000259" key="6">
    <source>
        <dbReference type="PROSITE" id="PS51387"/>
    </source>
</evidence>
<dbReference type="SUPFAM" id="SSF56176">
    <property type="entry name" value="FAD-binding/transporter-associated domain-like"/>
    <property type="match status" value="1"/>
</dbReference>
<reference evidence="8" key="1">
    <citation type="journal article" date="2017" name="Nat. Microbiol.">
        <title>Global analysis of biosynthetic gene clusters reveals vast potential of secondary metabolite production in Penicillium species.</title>
        <authorList>
            <person name="Nielsen J.C."/>
            <person name="Grijseels S."/>
            <person name="Prigent S."/>
            <person name="Ji B."/>
            <person name="Dainat J."/>
            <person name="Nielsen K.F."/>
            <person name="Frisvad J.C."/>
            <person name="Workman M."/>
            <person name="Nielsen J."/>
        </authorList>
    </citation>
    <scope>NUCLEOTIDE SEQUENCE [LARGE SCALE GENOMIC DNA]</scope>
    <source>
        <strain evidence="8">IBT 29525</strain>
    </source>
</reference>
<dbReference type="Proteomes" id="UP000191612">
    <property type="component" value="Unassembled WGS sequence"/>
</dbReference>
<name>A0A1V6Q058_9EURO</name>
<evidence type="ECO:0000313" key="7">
    <source>
        <dbReference type="EMBL" id="OQD82595.1"/>
    </source>
</evidence>
<protein>
    <recommendedName>
        <fullName evidence="6">FAD-binding PCMH-type domain-containing protein</fullName>
    </recommendedName>
</protein>
<dbReference type="GO" id="GO:0016491">
    <property type="term" value="F:oxidoreductase activity"/>
    <property type="evidence" value="ECO:0007669"/>
    <property type="project" value="UniProtKB-KW"/>
</dbReference>
<dbReference type="PANTHER" id="PTHR42973">
    <property type="entry name" value="BINDING OXIDOREDUCTASE, PUTATIVE (AFU_ORTHOLOGUE AFUA_1G17690)-RELATED"/>
    <property type="match status" value="1"/>
</dbReference>
<evidence type="ECO:0000256" key="3">
    <source>
        <dbReference type="ARBA" id="ARBA00022630"/>
    </source>
</evidence>
<dbReference type="EMBL" id="MDYO01000174">
    <property type="protein sequence ID" value="OQD82595.1"/>
    <property type="molecule type" value="Genomic_DNA"/>
</dbReference>
<dbReference type="InterPro" id="IPR050416">
    <property type="entry name" value="FAD-linked_Oxidoreductase"/>
</dbReference>
<dbReference type="PROSITE" id="PS51387">
    <property type="entry name" value="FAD_PCMH"/>
    <property type="match status" value="1"/>
</dbReference>
<dbReference type="Gene3D" id="3.30.465.10">
    <property type="match status" value="1"/>
</dbReference>
<comment type="cofactor">
    <cofactor evidence="1">
        <name>FAD</name>
        <dbReference type="ChEBI" id="CHEBI:57692"/>
    </cofactor>
</comment>
<dbReference type="PANTHER" id="PTHR42973:SF39">
    <property type="entry name" value="FAD-BINDING PCMH-TYPE DOMAIN-CONTAINING PROTEIN"/>
    <property type="match status" value="1"/>
</dbReference>
<feature type="domain" description="FAD-binding PCMH-type" evidence="6">
    <location>
        <begin position="1"/>
        <end position="85"/>
    </location>
</feature>
<keyword evidence="3" id="KW-0285">Flavoprotein</keyword>
<evidence type="ECO:0000256" key="5">
    <source>
        <dbReference type="ARBA" id="ARBA00023002"/>
    </source>
</evidence>
<dbReference type="Gene3D" id="3.40.462.20">
    <property type="match status" value="1"/>
</dbReference>
<comment type="caution">
    <text evidence="7">The sequence shown here is derived from an EMBL/GenBank/DDBJ whole genome shotgun (WGS) entry which is preliminary data.</text>
</comment>
<dbReference type="InterPro" id="IPR016166">
    <property type="entry name" value="FAD-bd_PCMH"/>
</dbReference>
<dbReference type="InterPro" id="IPR016169">
    <property type="entry name" value="FAD-bd_PCMH_sub2"/>
</dbReference>
<dbReference type="STRING" id="60172.A0A1V6Q058"/>
<accession>A0A1V6Q058</accession>
<proteinExistence type="inferred from homology"/>
<evidence type="ECO:0000256" key="1">
    <source>
        <dbReference type="ARBA" id="ARBA00001974"/>
    </source>
</evidence>
<gene>
    <name evidence="7" type="ORF">PENSOL_c175G05188</name>
</gene>
<dbReference type="Pfam" id="PF08031">
    <property type="entry name" value="BBE"/>
    <property type="match status" value="1"/>
</dbReference>
<dbReference type="AlphaFoldDB" id="A0A1V6Q058"/>
<sequence>HGLAVVGSTLNHIGAAGATLGRAYGWLTSQYGLAIDNLLWARIILADGSIITASETQNPDLFWAIRGAGQIFGVVIEMSFRAHRQNDPVFAGTLLFTADKLPGIVDFANQFETHTDIKQGFWFGFTASPARAECSILVVVFCNWNQTVAEQFFSPVISLRPVVNETQMLPYASLNGILNPLDTVAHRRSPGEFDIALPVDDLGPRKSLRGSNITLPLDIDFIVSIYREFDGILREFPPARDSILLFELLPNTQVTKVNNDATAFAIRGPYYNVSSLFRWRGAQLDQRMYSLQKDLVNRIGTVATINKIIGHDLPNEDIFGDNLPRLRELKKKYDPHNIFRKWHNIEASIETEG</sequence>
<organism evidence="7 8">
    <name type="scientific">Penicillium solitum</name>
    <dbReference type="NCBI Taxonomy" id="60172"/>
    <lineage>
        <taxon>Eukaryota</taxon>
        <taxon>Fungi</taxon>
        <taxon>Dikarya</taxon>
        <taxon>Ascomycota</taxon>
        <taxon>Pezizomycotina</taxon>
        <taxon>Eurotiomycetes</taxon>
        <taxon>Eurotiomycetidae</taxon>
        <taxon>Eurotiales</taxon>
        <taxon>Aspergillaceae</taxon>
        <taxon>Penicillium</taxon>
    </lineage>
</organism>
<evidence type="ECO:0000256" key="4">
    <source>
        <dbReference type="ARBA" id="ARBA00022827"/>
    </source>
</evidence>
<evidence type="ECO:0000256" key="2">
    <source>
        <dbReference type="ARBA" id="ARBA00005466"/>
    </source>
</evidence>
<feature type="non-terminal residue" evidence="7">
    <location>
        <position position="1"/>
    </location>
</feature>
<dbReference type="InterPro" id="IPR012951">
    <property type="entry name" value="BBE"/>
</dbReference>
<dbReference type="InterPro" id="IPR036318">
    <property type="entry name" value="FAD-bd_PCMH-like_sf"/>
</dbReference>